<sequence>MSFRQFIFILLLVGHLFILILANGNHEPTISLTDGDKLRLRKIIELKTPLSANTLANIYYNINLKFHLDKSVSESQKICDHIKKDSGETIESIYYQTSIAKLLTGCQLDTTKLATKLQSLIKNDLTVMDVYRAGLALANMGKPLDSTKFPRLLIEALKREDTLLNTGLAFQLASKFAKPQDQNQFVEKMADVIVQADEVNGKYLQFEGGLGVSSAVIRGVYQLATAVNKSVGITAAQAMKFVNYFLSRKYVLTPKGASEVIETLALFTNNKYHIPYMITKFGSSSLSANDNPVLTLKITNVLGESVGPVTVTGASLSLNKDKNNAIMKNIQFKSVEGDSTLFAYDFFKDKSTLSLASGFYTLTVNVSPQKSDSRILGNTGITIGLSVLTQIKIDDAELTITDADVGTKTFGLIYPTSLDQLIDVDYLQRIQLKFQIKDSQNDKTVRVHQSFVRFYHMDTKQEITFVSELDSTGFHKVDLNLPARSKDFNELSGKYQLDLYIGDPLIIEATSWKIGMINLQFGSSSSSANGLATTMHRKEYSPKPEIKHIFREQDKRPHAMVSNFFTILALLPLLGLFVAWFKIGINLSDFQFSLSALLFHGSVAAIFLLYVCFFLKLNMFQTIKYLAGLSAIAYLSGHSLLSRLIRSKK</sequence>
<feature type="signal peptide" evidence="12">
    <location>
        <begin position="1"/>
        <end position="22"/>
    </location>
</feature>
<evidence type="ECO:0000313" key="17">
    <source>
        <dbReference type="EMBL" id="KAH9505885.1"/>
    </source>
</evidence>
<dbReference type="Pfam" id="PF05817">
    <property type="entry name" value="Ribophorin_II"/>
    <property type="match status" value="1"/>
</dbReference>
<feature type="domain" description="Ribophorin II third" evidence="14">
    <location>
        <begin position="395"/>
        <end position="519"/>
    </location>
</feature>
<dbReference type="Proteomes" id="UP000790347">
    <property type="component" value="Unassembled WGS sequence"/>
</dbReference>
<protein>
    <recommendedName>
        <fullName evidence="5 12">Dolichyl-diphosphooligosaccharide--protein glycosyltransferase subunit 2</fullName>
    </recommendedName>
    <alternativeName>
        <fullName evidence="12">Ribophorin-2</fullName>
    </alternativeName>
</protein>
<evidence type="ECO:0000259" key="13">
    <source>
        <dbReference type="Pfam" id="PF05817"/>
    </source>
</evidence>
<evidence type="ECO:0000259" key="16">
    <source>
        <dbReference type="Pfam" id="PF25147"/>
    </source>
</evidence>
<dbReference type="InterPro" id="IPR008814">
    <property type="entry name" value="Swp1"/>
</dbReference>
<dbReference type="GO" id="GO:0006487">
    <property type="term" value="P:protein N-linked glycosylation"/>
    <property type="evidence" value="ECO:0007669"/>
    <property type="project" value="UniProtKB-UniRule"/>
</dbReference>
<feature type="transmembrane region" description="Helical" evidence="12">
    <location>
        <begin position="564"/>
        <end position="585"/>
    </location>
</feature>
<accession>A0A922KYD5</accession>
<reference evidence="17" key="1">
    <citation type="submission" date="2013-05" db="EMBL/GenBank/DDBJ databases">
        <authorList>
            <person name="Yim A.K.Y."/>
            <person name="Chan T.F."/>
            <person name="Ji K.M."/>
            <person name="Liu X.Y."/>
            <person name="Zhou J.W."/>
            <person name="Li R.Q."/>
            <person name="Yang K.Y."/>
            <person name="Li J."/>
            <person name="Li M."/>
            <person name="Law P.T.W."/>
            <person name="Wu Y.L."/>
            <person name="Cai Z.L."/>
            <person name="Qin H."/>
            <person name="Bao Y."/>
            <person name="Leung R.K.K."/>
            <person name="Ng P.K.S."/>
            <person name="Zou J."/>
            <person name="Zhong X.J."/>
            <person name="Ran P.X."/>
            <person name="Zhong N.S."/>
            <person name="Liu Z.G."/>
            <person name="Tsui S.K.W."/>
        </authorList>
    </citation>
    <scope>NUCLEOTIDE SEQUENCE</scope>
    <source>
        <strain evidence="17">Derf</strain>
        <tissue evidence="17">Whole organism</tissue>
    </source>
</reference>
<evidence type="ECO:0000256" key="10">
    <source>
        <dbReference type="ARBA" id="ARBA00023136"/>
    </source>
</evidence>
<dbReference type="PANTHER" id="PTHR12640:SF0">
    <property type="entry name" value="DOLICHYL-DIPHOSPHOOLIGOSACCHARIDE--PROTEIN GLYCOSYLTRANSFERASE SUBUNIT 2"/>
    <property type="match status" value="1"/>
</dbReference>
<evidence type="ECO:0000256" key="5">
    <source>
        <dbReference type="ARBA" id="ARBA00017612"/>
    </source>
</evidence>
<evidence type="ECO:0000259" key="15">
    <source>
        <dbReference type="Pfam" id="PF23861"/>
    </source>
</evidence>
<proteinExistence type="inferred from homology"/>
<dbReference type="InterPro" id="IPR055375">
    <property type="entry name" value="Ribophorin_II_2nd"/>
</dbReference>
<comment type="caution">
    <text evidence="17">The sequence shown here is derived from an EMBL/GenBank/DDBJ whole genome shotgun (WGS) entry which is preliminary data.</text>
</comment>
<dbReference type="Pfam" id="PF25147">
    <property type="entry name" value="Ribophorin_II_C"/>
    <property type="match status" value="1"/>
</dbReference>
<comment type="pathway">
    <text evidence="3 12">Protein modification; protein glycosylation.</text>
</comment>
<feature type="chain" id="PRO_5038164901" description="Dolichyl-diphosphooligosaccharide--protein glycosyltransferase subunit 2" evidence="12">
    <location>
        <begin position="23"/>
        <end position="649"/>
    </location>
</feature>
<feature type="domain" description="Ribophorin II N-terminal" evidence="13">
    <location>
        <begin position="32"/>
        <end position="267"/>
    </location>
</feature>
<evidence type="ECO:0000259" key="14">
    <source>
        <dbReference type="Pfam" id="PF23860"/>
    </source>
</evidence>
<keyword evidence="9 12" id="KW-1133">Transmembrane helix</keyword>
<gene>
    <name evidence="17" type="primary">RPN2</name>
    <name evidence="17" type="ORF">DERF_010653</name>
</gene>
<evidence type="ECO:0000256" key="11">
    <source>
        <dbReference type="ARBA" id="ARBA00046750"/>
    </source>
</evidence>
<keyword evidence="18" id="KW-1185">Reference proteome</keyword>
<evidence type="ECO:0000256" key="4">
    <source>
        <dbReference type="ARBA" id="ARBA00009038"/>
    </source>
</evidence>
<evidence type="ECO:0000256" key="9">
    <source>
        <dbReference type="ARBA" id="ARBA00022989"/>
    </source>
</evidence>
<dbReference type="PANTHER" id="PTHR12640">
    <property type="entry name" value="RIBOPHORIN II"/>
    <property type="match status" value="1"/>
</dbReference>
<keyword evidence="17" id="KW-0647">Proteasome</keyword>
<keyword evidence="8 12" id="KW-0256">Endoplasmic reticulum</keyword>
<feature type="transmembrane region" description="Helical" evidence="12">
    <location>
        <begin position="597"/>
        <end position="617"/>
    </location>
</feature>
<evidence type="ECO:0000256" key="12">
    <source>
        <dbReference type="RuleBase" id="RU366029"/>
    </source>
</evidence>
<evidence type="ECO:0000256" key="6">
    <source>
        <dbReference type="ARBA" id="ARBA00022692"/>
    </source>
</evidence>
<evidence type="ECO:0000256" key="2">
    <source>
        <dbReference type="ARBA" id="ARBA00004477"/>
    </source>
</evidence>
<evidence type="ECO:0000256" key="8">
    <source>
        <dbReference type="ARBA" id="ARBA00022824"/>
    </source>
</evidence>
<keyword evidence="6 12" id="KW-0812">Transmembrane</keyword>
<comment type="similarity">
    <text evidence="4 12">Belongs to the SWP1 family.</text>
</comment>
<comment type="function">
    <text evidence="1 12">Subunit of the oligosaccharyl transferase (OST) complex that catalyzes the initial transfer of a defined glycan (Glc(3)Man(9)GlcNAc(2) in eukaryotes) from the lipid carrier dolichol-pyrophosphate to an asparagine residue within an Asn-X-Ser/Thr consensus motif in nascent polypeptide chains, the first step in protein N-glycosylation. N-glycosylation occurs cotranslationally and the complex associates with the Sec61 complex at the channel-forming translocon complex that mediates protein translocation across the endoplasmic reticulum (ER). All subunits are required for a maximal enzyme activity.</text>
</comment>
<keyword evidence="10 12" id="KW-0472">Membrane</keyword>
<dbReference type="EMBL" id="ASGP02000005">
    <property type="protein sequence ID" value="KAH9505885.1"/>
    <property type="molecule type" value="Genomic_DNA"/>
</dbReference>
<feature type="domain" description="Ribophorin II C-terminal" evidence="16">
    <location>
        <begin position="550"/>
        <end position="645"/>
    </location>
</feature>
<evidence type="ECO:0000256" key="3">
    <source>
        <dbReference type="ARBA" id="ARBA00004922"/>
    </source>
</evidence>
<dbReference type="InterPro" id="IPR056790">
    <property type="entry name" value="Ribophorin_II_C"/>
</dbReference>
<name>A0A922KYD5_DERFA</name>
<dbReference type="Pfam" id="PF23860">
    <property type="entry name" value="Ribophorin_II_3rd"/>
    <property type="match status" value="1"/>
</dbReference>
<dbReference type="InterPro" id="IPR055374">
    <property type="entry name" value="Ribophorin_II_3rd"/>
</dbReference>
<dbReference type="GO" id="GO:0000502">
    <property type="term" value="C:proteasome complex"/>
    <property type="evidence" value="ECO:0007669"/>
    <property type="project" value="UniProtKB-KW"/>
</dbReference>
<comment type="subunit">
    <text evidence="11">Component of the oligosaccharyltransferase (OST) complex. OST exists in two different complex forms which contain common core subunits RPN1, RPN2, OST48, OST4, DAD1 and TMEM258, either STT3A or STT3B as catalytic subunits, and form-specific accessory subunits. STT3A complex assembly occurs through the formation of 3 subcomplexes. Subcomplex 1 contains RPN1 and TMEM258, subcomplex 2 contains the STT3A-specific subunits STT3A, DC2/OSTC, and KCP2 as well as the core subunit OST4, and subcomplex 3 contains RPN2, DAD1, and OST48. The STT3A complex can form stable complexes with the Sec61 complex or with both the Sec61 and TRAP complexes. Interacts with DDI2. Interacts with TMEM35A/NACHO.</text>
</comment>
<dbReference type="InterPro" id="IPR055373">
    <property type="entry name" value="Ribophorin_II_N"/>
</dbReference>
<evidence type="ECO:0000313" key="18">
    <source>
        <dbReference type="Proteomes" id="UP000790347"/>
    </source>
</evidence>
<keyword evidence="7 12" id="KW-0732">Signal</keyword>
<dbReference type="AlphaFoldDB" id="A0A922KYD5"/>
<reference evidence="17" key="2">
    <citation type="journal article" date="2022" name="Res Sq">
        <title>Comparative Genomics Reveals Insights into the Divergent Evolution of Astigmatic Mites and Household Pest Adaptations.</title>
        <authorList>
            <person name="Xiong Q."/>
            <person name="Wan A.T.-Y."/>
            <person name="Liu X.-Y."/>
            <person name="Fung C.S.-H."/>
            <person name="Xiao X."/>
            <person name="Malainual N."/>
            <person name="Hou J."/>
            <person name="Wang L."/>
            <person name="Wang M."/>
            <person name="Yang K."/>
            <person name="Cui Y."/>
            <person name="Leung E."/>
            <person name="Nong W."/>
            <person name="Shin S.-K."/>
            <person name="Au S."/>
            <person name="Jeong K.Y."/>
            <person name="Chew F.T."/>
            <person name="Hui J."/>
            <person name="Leung T.F."/>
            <person name="Tungtrongchitr A."/>
            <person name="Zhong N."/>
            <person name="Liu Z."/>
            <person name="Tsui S."/>
        </authorList>
    </citation>
    <scope>NUCLEOTIDE SEQUENCE</scope>
    <source>
        <strain evidence="17">Derf</strain>
        <tissue evidence="17">Whole organism</tissue>
    </source>
</reference>
<evidence type="ECO:0000256" key="1">
    <source>
        <dbReference type="ARBA" id="ARBA00002791"/>
    </source>
</evidence>
<dbReference type="GO" id="GO:0008250">
    <property type="term" value="C:oligosaccharyltransferase complex"/>
    <property type="evidence" value="ECO:0007669"/>
    <property type="project" value="UniProtKB-UniRule"/>
</dbReference>
<organism evidence="17 18">
    <name type="scientific">Dermatophagoides farinae</name>
    <name type="common">American house dust mite</name>
    <dbReference type="NCBI Taxonomy" id="6954"/>
    <lineage>
        <taxon>Eukaryota</taxon>
        <taxon>Metazoa</taxon>
        <taxon>Ecdysozoa</taxon>
        <taxon>Arthropoda</taxon>
        <taxon>Chelicerata</taxon>
        <taxon>Arachnida</taxon>
        <taxon>Acari</taxon>
        <taxon>Acariformes</taxon>
        <taxon>Sarcoptiformes</taxon>
        <taxon>Astigmata</taxon>
        <taxon>Psoroptidia</taxon>
        <taxon>Analgoidea</taxon>
        <taxon>Pyroglyphidae</taxon>
        <taxon>Dermatophagoidinae</taxon>
        <taxon>Dermatophagoides</taxon>
    </lineage>
</organism>
<evidence type="ECO:0000256" key="7">
    <source>
        <dbReference type="ARBA" id="ARBA00022729"/>
    </source>
</evidence>
<comment type="subcellular location">
    <subcellularLocation>
        <location evidence="2 12">Endoplasmic reticulum membrane</location>
        <topology evidence="2 12">Multi-pass membrane protein</topology>
    </subcellularLocation>
</comment>
<feature type="domain" description="Ribophorin II second" evidence="15">
    <location>
        <begin position="283"/>
        <end position="386"/>
    </location>
</feature>
<dbReference type="Pfam" id="PF23861">
    <property type="entry name" value="Ribophorin_II_2nd"/>
    <property type="match status" value="1"/>
</dbReference>